<reference evidence="1 2" key="1">
    <citation type="submission" date="2020-04" db="EMBL/GenBank/DDBJ databases">
        <authorList>
            <person name="De Canck E."/>
        </authorList>
    </citation>
    <scope>NUCLEOTIDE SEQUENCE [LARGE SCALE GENOMIC DNA]</scope>
    <source>
        <strain evidence="1 2">LMG 29542</strain>
    </source>
</reference>
<accession>A0A6J5FD38</accession>
<dbReference type="AlphaFoldDB" id="A0A6J5FD38"/>
<dbReference type="Proteomes" id="UP000494363">
    <property type="component" value="Unassembled WGS sequence"/>
</dbReference>
<evidence type="ECO:0000313" key="2">
    <source>
        <dbReference type="Proteomes" id="UP000494363"/>
    </source>
</evidence>
<proteinExistence type="predicted"/>
<dbReference type="EMBL" id="CADIKH010000303">
    <property type="protein sequence ID" value="CAB3775186.1"/>
    <property type="molecule type" value="Genomic_DNA"/>
</dbReference>
<keyword evidence="2" id="KW-1185">Reference proteome</keyword>
<gene>
    <name evidence="1" type="ORF">LMG29542_08568</name>
</gene>
<organism evidence="1 2">
    <name type="scientific">Paraburkholderia humisilvae</name>
    <dbReference type="NCBI Taxonomy" id="627669"/>
    <lineage>
        <taxon>Bacteria</taxon>
        <taxon>Pseudomonadati</taxon>
        <taxon>Pseudomonadota</taxon>
        <taxon>Betaproteobacteria</taxon>
        <taxon>Burkholderiales</taxon>
        <taxon>Burkholderiaceae</taxon>
        <taxon>Paraburkholderia</taxon>
    </lineage>
</organism>
<sequence length="132" mass="14718">MSALDIDAYACGMAVAPGRFNEKFARIAVAGLGNAALTSFPARRVFRGRHANPRHQLPGMFEARQITQFRDQSNCRREVDSTHGLQGEHDRIKTPLGDRFTQCQLQPLALGESILDRASVFVERQLLPRAVE</sequence>
<evidence type="ECO:0000313" key="1">
    <source>
        <dbReference type="EMBL" id="CAB3775186.1"/>
    </source>
</evidence>
<name>A0A6J5FD38_9BURK</name>
<protein>
    <submittedName>
        <fullName evidence="1">Uncharacterized protein</fullName>
    </submittedName>
</protein>